<dbReference type="InterPro" id="IPR000524">
    <property type="entry name" value="Tscrpt_reg_HTH_GntR"/>
</dbReference>
<dbReference type="Proteomes" id="UP000605427">
    <property type="component" value="Unassembled WGS sequence"/>
</dbReference>
<feature type="domain" description="HTH gntR-type" evidence="8">
    <location>
        <begin position="1"/>
        <end position="68"/>
    </location>
</feature>
<dbReference type="CDD" id="cd07377">
    <property type="entry name" value="WHTH_GntR"/>
    <property type="match status" value="1"/>
</dbReference>
<accession>A0ABQ1ZU06</accession>
<dbReference type="PROSITE" id="PS50949">
    <property type="entry name" value="HTH_GNTR"/>
    <property type="match status" value="1"/>
</dbReference>
<dbReference type="InterPro" id="IPR036388">
    <property type="entry name" value="WH-like_DNA-bd_sf"/>
</dbReference>
<keyword evidence="10" id="KW-1185">Reference proteome</keyword>
<reference evidence="10" key="1">
    <citation type="journal article" date="2019" name="Int. J. Syst. Evol. Microbiol.">
        <title>The Global Catalogue of Microorganisms (GCM) 10K type strain sequencing project: providing services to taxonomists for standard genome sequencing and annotation.</title>
        <authorList>
            <consortium name="The Broad Institute Genomics Platform"/>
            <consortium name="The Broad Institute Genome Sequencing Center for Infectious Disease"/>
            <person name="Wu L."/>
            <person name="Ma J."/>
        </authorList>
    </citation>
    <scope>NUCLEOTIDE SEQUENCE [LARGE SCALE GENOMIC DNA]</scope>
    <source>
        <strain evidence="10">CCM 8702</strain>
    </source>
</reference>
<evidence type="ECO:0000256" key="4">
    <source>
        <dbReference type="ARBA" id="ARBA00022898"/>
    </source>
</evidence>
<evidence type="ECO:0000259" key="8">
    <source>
        <dbReference type="PROSITE" id="PS50949"/>
    </source>
</evidence>
<protein>
    <submittedName>
        <fullName evidence="9">GntR family transcriptional regulator</fullName>
    </submittedName>
</protein>
<evidence type="ECO:0000313" key="9">
    <source>
        <dbReference type="EMBL" id="GGH79293.1"/>
    </source>
</evidence>
<dbReference type="RefSeq" id="WP_172243998.1">
    <property type="nucleotide sequence ID" value="NZ_BMDD01000003.1"/>
</dbReference>
<dbReference type="EMBL" id="BMDD01000003">
    <property type="protein sequence ID" value="GGH79293.1"/>
    <property type="molecule type" value="Genomic_DNA"/>
</dbReference>
<evidence type="ECO:0000256" key="3">
    <source>
        <dbReference type="ARBA" id="ARBA00022576"/>
    </source>
</evidence>
<comment type="cofactor">
    <cofactor evidence="1">
        <name>pyridoxal 5'-phosphate</name>
        <dbReference type="ChEBI" id="CHEBI:597326"/>
    </cofactor>
</comment>
<keyword evidence="6" id="KW-0238">DNA-binding</keyword>
<evidence type="ECO:0000256" key="7">
    <source>
        <dbReference type="ARBA" id="ARBA00023163"/>
    </source>
</evidence>
<evidence type="ECO:0000256" key="2">
    <source>
        <dbReference type="ARBA" id="ARBA00005384"/>
    </source>
</evidence>
<dbReference type="SMART" id="SM00345">
    <property type="entry name" value="HTH_GNTR"/>
    <property type="match status" value="1"/>
</dbReference>
<dbReference type="PANTHER" id="PTHR46577:SF1">
    <property type="entry name" value="HTH-TYPE TRANSCRIPTIONAL REGULATORY PROTEIN GABR"/>
    <property type="match status" value="1"/>
</dbReference>
<dbReference type="Pfam" id="PF00155">
    <property type="entry name" value="Aminotran_1_2"/>
    <property type="match status" value="1"/>
</dbReference>
<keyword evidence="3" id="KW-0032">Aminotransferase</keyword>
<evidence type="ECO:0000256" key="6">
    <source>
        <dbReference type="ARBA" id="ARBA00023125"/>
    </source>
</evidence>
<dbReference type="Pfam" id="PF00392">
    <property type="entry name" value="GntR"/>
    <property type="match status" value="1"/>
</dbReference>
<dbReference type="SUPFAM" id="SSF53383">
    <property type="entry name" value="PLP-dependent transferases"/>
    <property type="match status" value="1"/>
</dbReference>
<dbReference type="Gene3D" id="3.40.640.10">
    <property type="entry name" value="Type I PLP-dependent aspartate aminotransferase-like (Major domain)"/>
    <property type="match status" value="1"/>
</dbReference>
<keyword evidence="3" id="KW-0808">Transferase</keyword>
<evidence type="ECO:0000256" key="1">
    <source>
        <dbReference type="ARBA" id="ARBA00001933"/>
    </source>
</evidence>
<dbReference type="InterPro" id="IPR015424">
    <property type="entry name" value="PyrdxlP-dep_Trfase"/>
</dbReference>
<name>A0ABQ1ZU06_9BACL</name>
<dbReference type="PANTHER" id="PTHR46577">
    <property type="entry name" value="HTH-TYPE TRANSCRIPTIONAL REGULATORY PROTEIN GABR"/>
    <property type="match status" value="1"/>
</dbReference>
<dbReference type="InterPro" id="IPR015421">
    <property type="entry name" value="PyrdxlP-dep_Trfase_major"/>
</dbReference>
<comment type="caution">
    <text evidence="9">The sequence shown here is derived from an EMBL/GenBank/DDBJ whole genome shotgun (WGS) entry which is preliminary data.</text>
</comment>
<evidence type="ECO:0000313" key="10">
    <source>
        <dbReference type="Proteomes" id="UP000605427"/>
    </source>
</evidence>
<comment type="similarity">
    <text evidence="2">In the C-terminal section; belongs to the class-I pyridoxal-phosphate-dependent aminotransferase family.</text>
</comment>
<gene>
    <name evidence="9" type="ORF">GCM10007362_25870</name>
</gene>
<dbReference type="Gene3D" id="1.10.10.10">
    <property type="entry name" value="Winged helix-like DNA-binding domain superfamily/Winged helix DNA-binding domain"/>
    <property type="match status" value="1"/>
</dbReference>
<proteinExistence type="inferred from homology"/>
<organism evidence="9 10">
    <name type="scientific">Saccharibacillus endophyticus</name>
    <dbReference type="NCBI Taxonomy" id="2060666"/>
    <lineage>
        <taxon>Bacteria</taxon>
        <taxon>Bacillati</taxon>
        <taxon>Bacillota</taxon>
        <taxon>Bacilli</taxon>
        <taxon>Bacillales</taxon>
        <taxon>Paenibacillaceae</taxon>
        <taxon>Saccharibacillus</taxon>
    </lineage>
</organism>
<dbReference type="InterPro" id="IPR051446">
    <property type="entry name" value="HTH_trans_reg/aminotransferase"/>
</dbReference>
<dbReference type="CDD" id="cd00609">
    <property type="entry name" value="AAT_like"/>
    <property type="match status" value="1"/>
</dbReference>
<evidence type="ECO:0000256" key="5">
    <source>
        <dbReference type="ARBA" id="ARBA00023015"/>
    </source>
</evidence>
<keyword evidence="4" id="KW-0663">Pyridoxal phosphate</keyword>
<dbReference type="InterPro" id="IPR004839">
    <property type="entry name" value="Aminotransferase_I/II_large"/>
</dbReference>
<keyword evidence="5" id="KW-0805">Transcription regulation</keyword>
<dbReference type="SUPFAM" id="SSF46785">
    <property type="entry name" value="Winged helix' DNA-binding domain"/>
    <property type="match status" value="1"/>
</dbReference>
<sequence length="463" mass="52118">MYKYMELLNELERMIAGSLAEGDKMPSIRTLSERYACSKSTVIRALSELERSHLIYASAKSGYYVLGSAQKEERPSGTIDFVRSAPDPDIFPYLDFQQCLNKAIDTYRNELFIYGTPKGLPSLIKEMQRHLADYQVFAEPERIFITSGVQQALTLLAGMPFPDGRKTVLVEQPSYPLFTDYLEAHRIPAVGIRRDADGIDLDELERIFRGGGIKFFYTIPRFHNPLGCSYTRRQKEAIAELAARYGVYIVEDDYMADLEQDAKSDPLYAYDRAERTVYLKSYSKILFPGLRVGVAVLPSELAEAFGRYKKLLDIDSSMLSQAALELYLKSGMFARHREKIRNRYSRRSELLGEAVRRAKKAYPDAFTGPLPAAGGIHTHLLPRAPAALSSAVEKLRSRCIHAESAKGHYLSGFRAEAMLKLNVSGVRDEEIASGVDAVAEELAKAVHRVLPNSKIKFDRSKQD</sequence>
<dbReference type="InterPro" id="IPR036390">
    <property type="entry name" value="WH_DNA-bd_sf"/>
</dbReference>
<keyword evidence="7" id="KW-0804">Transcription</keyword>